<dbReference type="InterPro" id="IPR035906">
    <property type="entry name" value="MetI-like_sf"/>
</dbReference>
<dbReference type="GO" id="GO:0006865">
    <property type="term" value="P:amino acid transport"/>
    <property type="evidence" value="ECO:0007669"/>
    <property type="project" value="UniProtKB-KW"/>
</dbReference>
<dbReference type="GO" id="GO:0022857">
    <property type="term" value="F:transmembrane transporter activity"/>
    <property type="evidence" value="ECO:0007669"/>
    <property type="project" value="InterPro"/>
</dbReference>
<dbReference type="Proteomes" id="UP000281647">
    <property type="component" value="Unassembled WGS sequence"/>
</dbReference>
<evidence type="ECO:0000256" key="5">
    <source>
        <dbReference type="ARBA" id="ARBA00022692"/>
    </source>
</evidence>
<dbReference type="OrthoDB" id="9814550at2"/>
<dbReference type="Gene3D" id="1.10.3720.10">
    <property type="entry name" value="MetI-like"/>
    <property type="match status" value="1"/>
</dbReference>
<evidence type="ECO:0000256" key="3">
    <source>
        <dbReference type="ARBA" id="ARBA00022448"/>
    </source>
</evidence>
<dbReference type="PANTHER" id="PTHR30614:SF0">
    <property type="entry name" value="L-CYSTINE TRANSPORT SYSTEM PERMEASE PROTEIN TCYL"/>
    <property type="match status" value="1"/>
</dbReference>
<accession>A0A432V7F6</accession>
<dbReference type="PROSITE" id="PS50928">
    <property type="entry name" value="ABC_TM1"/>
    <property type="match status" value="1"/>
</dbReference>
<evidence type="ECO:0000313" key="14">
    <source>
        <dbReference type="EMBL" id="RUM98106.1"/>
    </source>
</evidence>
<dbReference type="EMBL" id="RKST01000007">
    <property type="protein sequence ID" value="RUM98106.1"/>
    <property type="molecule type" value="Genomic_DNA"/>
</dbReference>
<sequence length="310" mass="33284">MSVLEITTQAGSRDSQDLPTIVPLRHWGRYVSGALLACALIFLGIIVSRSQQIVWAAIPEYLFNPAILKGIVVTLQLTFGAMLIGIALGTVLATMRMSHNPVFVVISGIYIWLFRGTPLLVQIFFWFNIALFIPMIEVGPYLISTNSLITASVAGLLALSLHEAANMAEIVRGGLLSVDSGQGEASQALGLTRAQAMRRIILPQAIRVIIPPTGNQAIGMLKASAMVSVIGMQDLLTQAQNTSARNFLVIELLCVAAIWYLVLTTVATIGQYYLESYFQKGVASSGAKSLSSRIAAGLRLPIGRGSADRL</sequence>
<evidence type="ECO:0000256" key="4">
    <source>
        <dbReference type="ARBA" id="ARBA00022475"/>
    </source>
</evidence>
<keyword evidence="15" id="KW-1185">Reference proteome</keyword>
<keyword evidence="4" id="KW-1003">Cell membrane</keyword>
<evidence type="ECO:0000256" key="11">
    <source>
        <dbReference type="ARBA" id="ARBA00073645"/>
    </source>
</evidence>
<feature type="domain" description="ABC transmembrane type-1" evidence="13">
    <location>
        <begin position="71"/>
        <end position="271"/>
    </location>
</feature>
<keyword evidence="5 12" id="KW-0812">Transmembrane</keyword>
<comment type="subunit">
    <text evidence="10">The complex is composed of two ATP-binding proteins (GltL), two transmembrane proteins (GltJ and GltK) and a solute-binding protein (GltI).</text>
</comment>
<dbReference type="InterPro" id="IPR043429">
    <property type="entry name" value="ArtM/GltK/GlnP/TcyL/YhdX-like"/>
</dbReference>
<gene>
    <name evidence="14" type="ORF">EET67_08285</name>
</gene>
<reference evidence="14 15" key="1">
    <citation type="submission" date="2018-11" db="EMBL/GenBank/DDBJ databases">
        <title>Pseudaminobacter arsenicus sp. nov., an arsenic-resistant bacterium isolated from arsenic-rich aquifers.</title>
        <authorList>
            <person name="Mu Y."/>
        </authorList>
    </citation>
    <scope>NUCLEOTIDE SEQUENCE [LARGE SCALE GENOMIC DNA]</scope>
    <source>
        <strain evidence="14 15">CB3</strain>
    </source>
</reference>
<comment type="subcellular location">
    <subcellularLocation>
        <location evidence="1">Cell inner membrane</location>
        <topology evidence="1">Multi-pass membrane protein</topology>
    </subcellularLocation>
    <subcellularLocation>
        <location evidence="12">Cell membrane</location>
        <topology evidence="12">Multi-pass membrane protein</topology>
    </subcellularLocation>
</comment>
<evidence type="ECO:0000256" key="9">
    <source>
        <dbReference type="ARBA" id="ARBA00060298"/>
    </source>
</evidence>
<dbReference type="NCBIfam" id="TIGR01726">
    <property type="entry name" value="HEQRo_perm_3TM"/>
    <property type="match status" value="1"/>
</dbReference>
<feature type="transmembrane region" description="Helical" evidence="12">
    <location>
        <begin position="141"/>
        <end position="162"/>
    </location>
</feature>
<proteinExistence type="inferred from homology"/>
<dbReference type="FunFam" id="1.10.3720.10:FF:000006">
    <property type="entry name" value="Glutamate/aspartate ABC transporter, permease protein GltK"/>
    <property type="match status" value="1"/>
</dbReference>
<organism evidence="14 15">
    <name type="scientific">Borborobacter arsenicus</name>
    <dbReference type="NCBI Taxonomy" id="1851146"/>
    <lineage>
        <taxon>Bacteria</taxon>
        <taxon>Pseudomonadati</taxon>
        <taxon>Pseudomonadota</taxon>
        <taxon>Alphaproteobacteria</taxon>
        <taxon>Hyphomicrobiales</taxon>
        <taxon>Phyllobacteriaceae</taxon>
        <taxon>Borborobacter</taxon>
    </lineage>
</organism>
<keyword evidence="8 12" id="KW-0472">Membrane</keyword>
<evidence type="ECO:0000256" key="8">
    <source>
        <dbReference type="ARBA" id="ARBA00023136"/>
    </source>
</evidence>
<comment type="function">
    <text evidence="9">Part of the ABC transporter complex GltIJKL involved in glutamate and aspartate uptake. Probably responsible for the translocation of the substrate across the membrane.</text>
</comment>
<comment type="caution">
    <text evidence="14">The sequence shown here is derived from an EMBL/GenBank/DDBJ whole genome shotgun (WGS) entry which is preliminary data.</text>
</comment>
<dbReference type="RefSeq" id="WP_128626486.1">
    <property type="nucleotide sequence ID" value="NZ_RKST01000007.1"/>
</dbReference>
<evidence type="ECO:0000256" key="7">
    <source>
        <dbReference type="ARBA" id="ARBA00022989"/>
    </source>
</evidence>
<protein>
    <recommendedName>
        <fullName evidence="11">Glutamate/aspartate import permease protein GltK</fullName>
    </recommendedName>
</protein>
<evidence type="ECO:0000256" key="10">
    <source>
        <dbReference type="ARBA" id="ARBA00062718"/>
    </source>
</evidence>
<keyword evidence="3 12" id="KW-0813">Transport</keyword>
<feature type="transmembrane region" description="Helical" evidence="12">
    <location>
        <begin position="27"/>
        <end position="47"/>
    </location>
</feature>
<evidence type="ECO:0000256" key="2">
    <source>
        <dbReference type="ARBA" id="ARBA00010072"/>
    </source>
</evidence>
<name>A0A432V7F6_9HYPH</name>
<evidence type="ECO:0000313" key="15">
    <source>
        <dbReference type="Proteomes" id="UP000281647"/>
    </source>
</evidence>
<feature type="transmembrane region" description="Helical" evidence="12">
    <location>
        <begin position="248"/>
        <end position="274"/>
    </location>
</feature>
<dbReference type="AlphaFoldDB" id="A0A432V7F6"/>
<dbReference type="SUPFAM" id="SSF161098">
    <property type="entry name" value="MetI-like"/>
    <property type="match status" value="1"/>
</dbReference>
<dbReference type="PANTHER" id="PTHR30614">
    <property type="entry name" value="MEMBRANE COMPONENT OF AMINO ACID ABC TRANSPORTER"/>
    <property type="match status" value="1"/>
</dbReference>
<keyword evidence="7 12" id="KW-1133">Transmembrane helix</keyword>
<dbReference type="Pfam" id="PF00528">
    <property type="entry name" value="BPD_transp_1"/>
    <property type="match status" value="1"/>
</dbReference>
<evidence type="ECO:0000256" key="1">
    <source>
        <dbReference type="ARBA" id="ARBA00004429"/>
    </source>
</evidence>
<evidence type="ECO:0000259" key="13">
    <source>
        <dbReference type="PROSITE" id="PS50928"/>
    </source>
</evidence>
<evidence type="ECO:0000256" key="12">
    <source>
        <dbReference type="RuleBase" id="RU363032"/>
    </source>
</evidence>
<evidence type="ECO:0000256" key="6">
    <source>
        <dbReference type="ARBA" id="ARBA00022970"/>
    </source>
</evidence>
<feature type="transmembrane region" description="Helical" evidence="12">
    <location>
        <begin position="102"/>
        <end position="129"/>
    </location>
</feature>
<dbReference type="CDD" id="cd06261">
    <property type="entry name" value="TM_PBP2"/>
    <property type="match status" value="1"/>
</dbReference>
<dbReference type="InterPro" id="IPR000515">
    <property type="entry name" value="MetI-like"/>
</dbReference>
<keyword evidence="6" id="KW-0029">Amino-acid transport</keyword>
<comment type="similarity">
    <text evidence="2">Belongs to the binding-protein-dependent transport system permease family. HisMQ subfamily.</text>
</comment>
<dbReference type="InterPro" id="IPR010065">
    <property type="entry name" value="AA_ABC_transptr_permease_3TM"/>
</dbReference>
<feature type="transmembrane region" description="Helical" evidence="12">
    <location>
        <begin position="67"/>
        <end position="95"/>
    </location>
</feature>
<dbReference type="GO" id="GO:0043190">
    <property type="term" value="C:ATP-binding cassette (ABC) transporter complex"/>
    <property type="evidence" value="ECO:0007669"/>
    <property type="project" value="InterPro"/>
</dbReference>